<dbReference type="OrthoDB" id="9813091at2"/>
<feature type="signal peptide" evidence="2">
    <location>
        <begin position="1"/>
        <end position="26"/>
    </location>
</feature>
<dbReference type="Gene3D" id="2.60.120.1440">
    <property type="match status" value="1"/>
</dbReference>
<keyword evidence="5" id="KW-1185">Reference proteome</keyword>
<gene>
    <name evidence="4" type="ORF">C7H73_05170</name>
</gene>
<dbReference type="InterPro" id="IPR018392">
    <property type="entry name" value="LysM"/>
</dbReference>
<evidence type="ECO:0000256" key="1">
    <source>
        <dbReference type="SAM" id="MobiDB-lite"/>
    </source>
</evidence>
<name>A0A2P1NJA8_9BURK</name>
<keyword evidence="2" id="KW-0732">Signal</keyword>
<dbReference type="RefSeq" id="WP_106845669.1">
    <property type="nucleotide sequence ID" value="NZ_CP027792.1"/>
</dbReference>
<evidence type="ECO:0000256" key="2">
    <source>
        <dbReference type="SAM" id="SignalP"/>
    </source>
</evidence>
<accession>A0A2P1NJA8</accession>
<dbReference type="SUPFAM" id="SSF54106">
    <property type="entry name" value="LysM domain"/>
    <property type="match status" value="1"/>
</dbReference>
<dbReference type="Gene3D" id="3.10.350.10">
    <property type="entry name" value="LysM domain"/>
    <property type="match status" value="1"/>
</dbReference>
<evidence type="ECO:0000259" key="3">
    <source>
        <dbReference type="PROSITE" id="PS51782"/>
    </source>
</evidence>
<sequence length="560" mass="57811">MTTFRPALRRLLPWALLLAVAAPAAAQPGGAIEHAVQAGDTLQALAAHYLGDGRLWPGLQQENRVADPRRLQPGSVLRIPLHLLPPGSAEVAFVHGDAHVQLPGGPPRAPQPGQALAEGARVQAGADSFITVRLADGTLVRVQADSQVQIEQLRRRGRAGDAQSVLQLERGSVEPSVPPQPPQGQRRFEIRTPTASTAVRGTRFVVALAPDGRTLAAVTEGSLDVAAHRAGAGARRLEQGHGLVVSAAGAVGAPTPLLPAPDLAELPATLEDADFLTLALPPVPGAVAYQVQVARDAQSAAVVRSATAAGPQVRLPAVADGEYYLTVRAIDAAGLPGQQAQHTIRVKAHPVAPLAQAPLDGATLARAQGTLRCTAVQGATRYRIQVAGGAGFAAPLLDETRAGECALPLPALPAGSYRWRAASVRALASGAPDQGPFSPAQPFAVAELPAAVGAQHITARDSGPSVRLSWPGTPGQRFRLQVASDARGFDQPLVDEELAEPAWTAPALAAGSYLVRIRTRDASGLESAFSTPRQIVLPPAVQSGGGLPVHSADGRPLSAP</sequence>
<dbReference type="InterPro" id="IPR013783">
    <property type="entry name" value="Ig-like_fold"/>
</dbReference>
<dbReference type="Pfam" id="PF04773">
    <property type="entry name" value="FecR"/>
    <property type="match status" value="1"/>
</dbReference>
<organism evidence="4 5">
    <name type="scientific">Pulveribacter suum</name>
    <dbReference type="NCBI Taxonomy" id="2116657"/>
    <lineage>
        <taxon>Bacteria</taxon>
        <taxon>Pseudomonadati</taxon>
        <taxon>Pseudomonadota</taxon>
        <taxon>Betaproteobacteria</taxon>
        <taxon>Burkholderiales</taxon>
        <taxon>Comamonadaceae</taxon>
        <taxon>Pulveribacter</taxon>
    </lineage>
</organism>
<feature type="chain" id="PRO_5015131626" evidence="2">
    <location>
        <begin position="27"/>
        <end position="560"/>
    </location>
</feature>
<dbReference type="Gene3D" id="2.60.40.10">
    <property type="entry name" value="Immunoglobulins"/>
    <property type="match status" value="2"/>
</dbReference>
<evidence type="ECO:0000313" key="5">
    <source>
        <dbReference type="Proteomes" id="UP000241829"/>
    </source>
</evidence>
<dbReference type="KEGG" id="melm:C7H73_05170"/>
<dbReference type="PIRSF" id="PIRSF029644">
    <property type="entry name" value="UCP029644"/>
    <property type="match status" value="1"/>
</dbReference>
<protein>
    <submittedName>
        <fullName evidence="4">Iron dicitrate transport regulator FecR</fullName>
    </submittedName>
</protein>
<feature type="region of interest" description="Disordered" evidence="1">
    <location>
        <begin position="540"/>
        <end position="560"/>
    </location>
</feature>
<dbReference type="PANTHER" id="PTHR38731">
    <property type="entry name" value="LIPL45-RELATED LIPOPROTEIN-RELATED"/>
    <property type="match status" value="1"/>
</dbReference>
<dbReference type="AlphaFoldDB" id="A0A2P1NJA8"/>
<dbReference type="InterPro" id="IPR016930">
    <property type="entry name" value="UCP029644"/>
</dbReference>
<reference evidence="5" key="1">
    <citation type="submission" date="2018-03" db="EMBL/GenBank/DDBJ databases">
        <title>Genome sequencing of Melaminivora sp. strain SC2-7.</title>
        <authorList>
            <person name="Kim S.-J."/>
            <person name="Heo J."/>
            <person name="Ahn J.-H."/>
            <person name="Kwon S.-W."/>
        </authorList>
    </citation>
    <scope>NUCLEOTIDE SEQUENCE [LARGE SCALE GENOMIC DNA]</scope>
    <source>
        <strain evidence="5">SC2-7</strain>
    </source>
</reference>
<dbReference type="Proteomes" id="UP000241829">
    <property type="component" value="Chromosome"/>
</dbReference>
<dbReference type="PROSITE" id="PS51782">
    <property type="entry name" value="LYSM"/>
    <property type="match status" value="1"/>
</dbReference>
<dbReference type="EMBL" id="CP027792">
    <property type="protein sequence ID" value="AVP57112.1"/>
    <property type="molecule type" value="Genomic_DNA"/>
</dbReference>
<dbReference type="InterPro" id="IPR006860">
    <property type="entry name" value="FecR"/>
</dbReference>
<dbReference type="InterPro" id="IPR036779">
    <property type="entry name" value="LysM_dom_sf"/>
</dbReference>
<proteinExistence type="predicted"/>
<dbReference type="Pfam" id="PF01476">
    <property type="entry name" value="LysM"/>
    <property type="match status" value="1"/>
</dbReference>
<feature type="domain" description="LysM" evidence="3">
    <location>
        <begin position="32"/>
        <end position="79"/>
    </location>
</feature>
<dbReference type="SMART" id="SM00257">
    <property type="entry name" value="LysM"/>
    <property type="match status" value="1"/>
</dbReference>
<evidence type="ECO:0000313" key="4">
    <source>
        <dbReference type="EMBL" id="AVP57112.1"/>
    </source>
</evidence>
<feature type="region of interest" description="Disordered" evidence="1">
    <location>
        <begin position="167"/>
        <end position="187"/>
    </location>
</feature>